<dbReference type="AlphaFoldDB" id="L8B9G5"/>
<keyword evidence="1" id="KW-0496">Mitochondrion</keyword>
<dbReference type="RefSeq" id="YP_007374955.1">
    <property type="nucleotide sequence ID" value="NC_020148.1"/>
</dbReference>
<dbReference type="EMBL" id="HE613568">
    <property type="protein sequence ID" value="CCF07388.1"/>
    <property type="molecule type" value="Genomic_DNA"/>
</dbReference>
<protein>
    <submittedName>
        <fullName evidence="1">Uncharacterized protein</fullName>
    </submittedName>
</protein>
<dbReference type="GeneID" id="14469563"/>
<evidence type="ECO:0000313" key="1">
    <source>
        <dbReference type="EMBL" id="CCF07388.1"/>
    </source>
</evidence>
<sequence>MASNTVLITSWTNFSRGSPIVRGLWPPLALAIITLFPGEKVNASDLSSAIRPSRYSEEIPSRVLGDIPGVIIPGLDFSLL</sequence>
<name>L8B9G5_PHLRA</name>
<geneLocation type="mitochondrion" evidence="1"/>
<accession>L8B9G5</accession>
<gene>
    <name evidence="1" type="ORF">Pra_mt0320</name>
</gene>
<proteinExistence type="predicted"/>
<reference evidence="1" key="1">
    <citation type="journal article" date="2014" name="PLoS ONE">
        <title>Mitochondrial Genome of Phlebia radiata Is the Second Largest (156 kbp) among Fungi and Features Signs of Genome Flexibility and Recent Recombination Events.</title>
        <authorList>
            <person name="Salavirta H."/>
            <person name="Oksanen I."/>
            <person name="Kuuskeri J."/>
            <person name="Makela M."/>
            <person name="Laine P."/>
            <person name="Paulin L."/>
            <person name="Lundell T."/>
        </authorList>
    </citation>
    <scope>NUCLEOTIDE SEQUENCE</scope>
    <source>
        <strain evidence="1">79</strain>
    </source>
</reference>
<organism evidence="1">
    <name type="scientific">Phlebia radiata</name>
    <name type="common">White-rot fungus</name>
    <dbReference type="NCBI Taxonomy" id="5308"/>
    <lineage>
        <taxon>Eukaryota</taxon>
        <taxon>Fungi</taxon>
        <taxon>Dikarya</taxon>
        <taxon>Basidiomycota</taxon>
        <taxon>Agaricomycotina</taxon>
        <taxon>Agaricomycetes</taxon>
        <taxon>Polyporales</taxon>
        <taxon>Meruliaceae</taxon>
        <taxon>Phlebia</taxon>
    </lineage>
</organism>